<keyword evidence="6" id="KW-1185">Reference proteome</keyword>
<reference evidence="4 6" key="1">
    <citation type="submission" date="2019-09" db="EMBL/GenBank/DDBJ databases">
        <title>Butyricimonas paravirosa DSM 105722 (=214-4 = JCM 18677 = CCUG 65563).</title>
        <authorList>
            <person name="Le Roy T."/>
            <person name="Cani P.D."/>
        </authorList>
    </citation>
    <scope>NUCLEOTIDE SEQUENCE [LARGE SCALE GENOMIC DNA]</scope>
    <source>
        <strain evidence="4 6">DSM 105722</strain>
    </source>
</reference>
<sequence length="629" mass="72372">MKHLFTSYSIIVFALFLSACNDSNSHDSPESKLHDIKVNYSSSDPEHTVTDRHFYIYNEADSLVQHISTSEKTPTLSLPQGKYKLIAFENIGSNIKNTENYNTITIEQSLTGEQDIFMAKAYLEMPTEYHTVYCYFRRVCGGLAIVQHPDYGLFPGSVTHFTLEITRPEGALLSPIKEISQDEVTICQENIPIYSTTSNFRIVYLFPMSDNILVHLSLTFYDKNNTPIDKWEFDESFPIESEKLTGLYLNLSQAGNQPYTVEIKQDAFQNINLYLYKESYVEIRDEKLRKALQEKPYYAEFDEQGRFNRNSVVAQNTKSISLVACELKDISQLPELYPNLTSIDVKVNDIEEFDISKFPKLEHLDCNYNKIKELHVEHCPNLKTLACEYNLLESLDLSLCTSLTTLDCFNNQLKELDLSKNTQLVKVQCYDNLIEKLTINAPNTLEKIDASYNQLISFDASNHKYLTDLSCSDNKLTNINISGCANIKKLYLSHNQLTDIELKHTPAILQLYLVRNNLQTLDLTSNLEIQDVRCDSNRLESIIFADSDYILSNFSCYGPDHTFTDIPTFKYQHFPNIGNVYLPFSAIDGPVIRETYEYNYYKHQFWGYQDIDGTIMGYPKEGNIPDQPQ</sequence>
<keyword evidence="1" id="KW-0433">Leucine-rich repeat</keyword>
<dbReference type="GO" id="GO:0035591">
    <property type="term" value="F:signaling adaptor activity"/>
    <property type="evidence" value="ECO:0007669"/>
    <property type="project" value="TreeGrafter"/>
</dbReference>
<dbReference type="Gene3D" id="3.80.10.10">
    <property type="entry name" value="Ribonuclease Inhibitor"/>
    <property type="match status" value="1"/>
</dbReference>
<dbReference type="PANTHER" id="PTHR47566">
    <property type="match status" value="1"/>
</dbReference>
<evidence type="ECO:0000313" key="5">
    <source>
        <dbReference type="Proteomes" id="UP000576368"/>
    </source>
</evidence>
<evidence type="ECO:0000313" key="3">
    <source>
        <dbReference type="EMBL" id="NJC16454.1"/>
    </source>
</evidence>
<organism evidence="3 5">
    <name type="scientific">Butyricimonas paravirosa</name>
    <dbReference type="NCBI Taxonomy" id="1472417"/>
    <lineage>
        <taxon>Bacteria</taxon>
        <taxon>Pseudomonadati</taxon>
        <taxon>Bacteroidota</taxon>
        <taxon>Bacteroidia</taxon>
        <taxon>Bacteroidales</taxon>
        <taxon>Odoribacteraceae</taxon>
        <taxon>Butyricimonas</taxon>
    </lineage>
</organism>
<protein>
    <submittedName>
        <fullName evidence="3">Leucine-rich repeat (LRR) protein</fullName>
    </submittedName>
</protein>
<dbReference type="PROSITE" id="PS51450">
    <property type="entry name" value="LRR"/>
    <property type="match status" value="1"/>
</dbReference>
<reference evidence="3 5" key="2">
    <citation type="submission" date="2020-03" db="EMBL/GenBank/DDBJ databases">
        <title>Genomic Encyclopedia of Type Strains, Phase IV (KMG-IV): sequencing the most valuable type-strain genomes for metagenomic binning, comparative biology and taxonomic classification.</title>
        <authorList>
            <person name="Goeker M."/>
        </authorList>
    </citation>
    <scope>NUCLEOTIDE SEQUENCE [LARGE SCALE GENOMIC DNA]</scope>
    <source>
        <strain evidence="3 5">DSM 105722</strain>
    </source>
</reference>
<dbReference type="InterPro" id="IPR032675">
    <property type="entry name" value="LRR_dom_sf"/>
</dbReference>
<dbReference type="EMBL" id="JAATLI010000001">
    <property type="protein sequence ID" value="NJC16454.1"/>
    <property type="molecule type" value="Genomic_DNA"/>
</dbReference>
<dbReference type="SUPFAM" id="SSF52058">
    <property type="entry name" value="L domain-like"/>
    <property type="match status" value="1"/>
</dbReference>
<evidence type="ECO:0000256" key="2">
    <source>
        <dbReference type="ARBA" id="ARBA00022737"/>
    </source>
</evidence>
<evidence type="ECO:0000313" key="4">
    <source>
        <dbReference type="EMBL" id="WOF13045.1"/>
    </source>
</evidence>
<keyword evidence="2" id="KW-0677">Repeat</keyword>
<dbReference type="InterPro" id="IPR052574">
    <property type="entry name" value="CDIRP"/>
</dbReference>
<dbReference type="EMBL" id="CP043839">
    <property type="protein sequence ID" value="WOF13045.1"/>
    <property type="molecule type" value="Genomic_DNA"/>
</dbReference>
<dbReference type="PANTHER" id="PTHR47566:SF1">
    <property type="entry name" value="PROTEIN NUD1"/>
    <property type="match status" value="1"/>
</dbReference>
<dbReference type="Proteomes" id="UP001302374">
    <property type="component" value="Chromosome"/>
</dbReference>
<dbReference type="RefSeq" id="WP_118305221.1">
    <property type="nucleotide sequence ID" value="NZ_BMPA01000001.1"/>
</dbReference>
<gene>
    <name evidence="4" type="ORF">F1644_12600</name>
    <name evidence="3" type="ORF">GGR15_000056</name>
</gene>
<dbReference type="Proteomes" id="UP000576368">
    <property type="component" value="Unassembled WGS sequence"/>
</dbReference>
<dbReference type="GeneID" id="86892147"/>
<dbReference type="AlphaFoldDB" id="A0A7X6BHK7"/>
<name>A0A7X6BHK7_9BACT</name>
<evidence type="ECO:0000256" key="1">
    <source>
        <dbReference type="ARBA" id="ARBA00022614"/>
    </source>
</evidence>
<dbReference type="PROSITE" id="PS51257">
    <property type="entry name" value="PROKAR_LIPOPROTEIN"/>
    <property type="match status" value="1"/>
</dbReference>
<proteinExistence type="predicted"/>
<evidence type="ECO:0000313" key="6">
    <source>
        <dbReference type="Proteomes" id="UP001302374"/>
    </source>
</evidence>
<accession>A0A7X6BHK7</accession>
<dbReference type="InterPro" id="IPR001611">
    <property type="entry name" value="Leu-rich_rpt"/>
</dbReference>